<name>A0A7X0M805_9ACTN</name>
<comment type="caution">
    <text evidence="1">The sequence shown here is derived from an EMBL/GenBank/DDBJ whole genome shotgun (WGS) entry which is preliminary data.</text>
</comment>
<dbReference type="Pfam" id="PF05742">
    <property type="entry name" value="TANGO2"/>
    <property type="match status" value="1"/>
</dbReference>
<accession>A0A7X0M805</accession>
<evidence type="ECO:0000313" key="2">
    <source>
        <dbReference type="Proteomes" id="UP000555564"/>
    </source>
</evidence>
<evidence type="ECO:0000313" key="1">
    <source>
        <dbReference type="EMBL" id="MBB6473569.1"/>
    </source>
</evidence>
<sequence length="249" mass="26102">MCTVIAGVEPGARTPVVLAGVRDEMADRPWRGPAAHWPRFPGLVGGLDLQAGGTWLAADATVPRVAALLNGTGRQASPAIRRSRGDLPLRAAAHGGLPGGDLAVYDPFHLVVAEPGGVRLWHWDGERLTEDKLPPGLHVIVNDGLVTGDADPKVAWFAPRFAAAPRPSADDPGDATWAGWRELAAGAGLPAADPRALVVRRELADGRVWGTSSVTLVALGEAGLRYDFDARPGDASAWTTVLAPPRGKR</sequence>
<dbReference type="PANTHER" id="PTHR17985:SF8">
    <property type="entry name" value="TRANSPORT AND GOLGI ORGANIZATION PROTEIN 2 HOMOLOG"/>
    <property type="match status" value="1"/>
</dbReference>
<keyword evidence="2" id="KW-1185">Reference proteome</keyword>
<dbReference type="InterPro" id="IPR008551">
    <property type="entry name" value="TANGO2"/>
</dbReference>
<dbReference type="AlphaFoldDB" id="A0A7X0M805"/>
<dbReference type="EMBL" id="JACHIU010000001">
    <property type="protein sequence ID" value="MBB6473569.1"/>
    <property type="molecule type" value="Genomic_DNA"/>
</dbReference>
<organism evidence="1 2">
    <name type="scientific">Sphaerisporangium rubeum</name>
    <dbReference type="NCBI Taxonomy" id="321317"/>
    <lineage>
        <taxon>Bacteria</taxon>
        <taxon>Bacillati</taxon>
        <taxon>Actinomycetota</taxon>
        <taxon>Actinomycetes</taxon>
        <taxon>Streptosporangiales</taxon>
        <taxon>Streptosporangiaceae</taxon>
        <taxon>Sphaerisporangium</taxon>
    </lineage>
</organism>
<proteinExistence type="predicted"/>
<dbReference type="Proteomes" id="UP000555564">
    <property type="component" value="Unassembled WGS sequence"/>
</dbReference>
<protein>
    <recommendedName>
        <fullName evidence="3">NRDE family protein</fullName>
    </recommendedName>
</protein>
<evidence type="ECO:0008006" key="3">
    <source>
        <dbReference type="Google" id="ProtNLM"/>
    </source>
</evidence>
<reference evidence="1 2" key="1">
    <citation type="submission" date="2020-08" db="EMBL/GenBank/DDBJ databases">
        <title>Sequencing the genomes of 1000 actinobacteria strains.</title>
        <authorList>
            <person name="Klenk H.-P."/>
        </authorList>
    </citation>
    <scope>NUCLEOTIDE SEQUENCE [LARGE SCALE GENOMIC DNA]</scope>
    <source>
        <strain evidence="1 2">DSM 44936</strain>
    </source>
</reference>
<dbReference type="RefSeq" id="WP_184981419.1">
    <property type="nucleotide sequence ID" value="NZ_JACHIU010000001.1"/>
</dbReference>
<dbReference type="PANTHER" id="PTHR17985">
    <property type="entry name" value="SER/THR-RICH PROTEIN T10 IN DGCR REGION"/>
    <property type="match status" value="1"/>
</dbReference>
<gene>
    <name evidence="1" type="ORF">BJ992_003000</name>
</gene>